<feature type="domain" description="B box-type" evidence="3">
    <location>
        <begin position="6"/>
        <end position="53"/>
    </location>
</feature>
<feature type="coiled-coil region" evidence="2">
    <location>
        <begin position="116"/>
        <end position="172"/>
    </location>
</feature>
<keyword evidence="1" id="KW-0863">Zinc-finger</keyword>
<keyword evidence="1" id="KW-0862">Zinc</keyword>
<evidence type="ECO:0000259" key="3">
    <source>
        <dbReference type="PROSITE" id="PS50119"/>
    </source>
</evidence>
<sequence length="569" mass="65220">MATNTSKCVMCDQQHKTPSSEYWCMECKESLCSSCKERHSLSKERGVHTIAPLSQFVPTIVSDLQQFCIDHNENYQHYCIKHECLICYKCITKHGKCDQVIPLEEVVSNVKTSELFRDLEQSLKDALENIKRIHEDRENNFKSFQTQKRKISMEIEKIKAQINQHLDELKEDFIKELKKAHHNINDEIQLIIASLKDQEKEMEHCDRTLQYMKRFASDLQTFLGMREVQSKVTDTETRLRSMIANESLDNVGMKFELDDKMQDILSSVKTFGSISVTKSPSAETNMFNKKTRQAQISVPYRMQSIKNLSVDFKQTLDTSCEWLRGCSITRKGVFLFTNYFNSYKKLIAVNTQGKTEYTIQLSDPYNAFDVECMDENTVAVTTGKSYKLTQLTGISIVDLTKRKVTKFINLPGFPYGITYDGKSFICCVEDKDLHVVSCSDYSITTIPNTTLPRNSYVSSRAGMIFFTNPDSNKISCCLYDGTAVWEFNRGNLLHTPRGITVDDKGNVFVVGQDSCNCIVISPDRKQYKEILTRKSGLSSPSSIFFNRIKKQLLVTNNSSIANVYNISYF</sequence>
<proteinExistence type="predicted"/>
<dbReference type="Gene3D" id="2.120.10.30">
    <property type="entry name" value="TolB, C-terminal domain"/>
    <property type="match status" value="1"/>
</dbReference>
<dbReference type="Gene3D" id="3.30.160.60">
    <property type="entry name" value="Classic Zinc Finger"/>
    <property type="match status" value="1"/>
</dbReference>
<evidence type="ECO:0000256" key="2">
    <source>
        <dbReference type="SAM" id="Coils"/>
    </source>
</evidence>
<keyword evidence="5" id="KW-1185">Reference proteome</keyword>
<reference evidence="4" key="1">
    <citation type="submission" date="2021-03" db="EMBL/GenBank/DDBJ databases">
        <authorList>
            <person name="Bekaert M."/>
        </authorList>
    </citation>
    <scope>NUCLEOTIDE SEQUENCE</scope>
</reference>
<name>A0A8S3V8E5_MYTED</name>
<dbReference type="SUPFAM" id="SSF101898">
    <property type="entry name" value="NHL repeat"/>
    <property type="match status" value="1"/>
</dbReference>
<dbReference type="Proteomes" id="UP000683360">
    <property type="component" value="Unassembled WGS sequence"/>
</dbReference>
<dbReference type="SUPFAM" id="SSF57845">
    <property type="entry name" value="B-box zinc-binding domain"/>
    <property type="match status" value="1"/>
</dbReference>
<dbReference type="PANTHER" id="PTHR25462:SF296">
    <property type="entry name" value="MEIOTIC P26, ISOFORM F"/>
    <property type="match status" value="1"/>
</dbReference>
<keyword evidence="2" id="KW-0175">Coiled coil</keyword>
<evidence type="ECO:0000256" key="1">
    <source>
        <dbReference type="PROSITE-ProRule" id="PRU00024"/>
    </source>
</evidence>
<dbReference type="InterPro" id="IPR000315">
    <property type="entry name" value="Znf_B-box"/>
</dbReference>
<dbReference type="InterPro" id="IPR047153">
    <property type="entry name" value="TRIM45/56/19-like"/>
</dbReference>
<dbReference type="OrthoDB" id="6131093at2759"/>
<accession>A0A8S3V8E5</accession>
<comment type="caution">
    <text evidence="4">The sequence shown here is derived from an EMBL/GenBank/DDBJ whole genome shotgun (WGS) entry which is preliminary data.</text>
</comment>
<dbReference type="GO" id="GO:0008270">
    <property type="term" value="F:zinc ion binding"/>
    <property type="evidence" value="ECO:0007669"/>
    <property type="project" value="UniProtKB-KW"/>
</dbReference>
<evidence type="ECO:0000313" key="4">
    <source>
        <dbReference type="EMBL" id="CAG2253513.1"/>
    </source>
</evidence>
<evidence type="ECO:0000313" key="5">
    <source>
        <dbReference type="Proteomes" id="UP000683360"/>
    </source>
</evidence>
<dbReference type="PANTHER" id="PTHR25462">
    <property type="entry name" value="BONUS, ISOFORM C-RELATED"/>
    <property type="match status" value="1"/>
</dbReference>
<gene>
    <name evidence="4" type="ORF">MEDL_65038</name>
</gene>
<keyword evidence="1" id="KW-0479">Metal-binding</keyword>
<dbReference type="AlphaFoldDB" id="A0A8S3V8E5"/>
<dbReference type="InterPro" id="IPR011042">
    <property type="entry name" value="6-blade_b-propeller_TolB-like"/>
</dbReference>
<dbReference type="EMBL" id="CAJPWZ010003153">
    <property type="protein sequence ID" value="CAG2253513.1"/>
    <property type="molecule type" value="Genomic_DNA"/>
</dbReference>
<organism evidence="4 5">
    <name type="scientific">Mytilus edulis</name>
    <name type="common">Blue mussel</name>
    <dbReference type="NCBI Taxonomy" id="6550"/>
    <lineage>
        <taxon>Eukaryota</taxon>
        <taxon>Metazoa</taxon>
        <taxon>Spiralia</taxon>
        <taxon>Lophotrochozoa</taxon>
        <taxon>Mollusca</taxon>
        <taxon>Bivalvia</taxon>
        <taxon>Autobranchia</taxon>
        <taxon>Pteriomorphia</taxon>
        <taxon>Mytilida</taxon>
        <taxon>Mytiloidea</taxon>
        <taxon>Mytilidae</taxon>
        <taxon>Mytilinae</taxon>
        <taxon>Mytilus</taxon>
    </lineage>
</organism>
<dbReference type="PROSITE" id="PS50119">
    <property type="entry name" value="ZF_BBOX"/>
    <property type="match status" value="1"/>
</dbReference>
<dbReference type="CDD" id="cd19757">
    <property type="entry name" value="Bbox1"/>
    <property type="match status" value="1"/>
</dbReference>
<protein>
    <recommendedName>
        <fullName evidence="3">B box-type domain-containing protein</fullName>
    </recommendedName>
</protein>